<gene>
    <name evidence="3" type="ORF">TASIC1_0009000800</name>
</gene>
<dbReference type="OrthoDB" id="3219467at2759"/>
<feature type="region of interest" description="Disordered" evidence="2">
    <location>
        <begin position="898"/>
        <end position="933"/>
    </location>
</feature>
<feature type="region of interest" description="Disordered" evidence="2">
    <location>
        <begin position="379"/>
        <end position="419"/>
    </location>
</feature>
<feature type="compositionally biased region" description="Basic and acidic residues" evidence="2">
    <location>
        <begin position="904"/>
        <end position="928"/>
    </location>
</feature>
<evidence type="ECO:0000313" key="4">
    <source>
        <dbReference type="Proteomes" id="UP000517252"/>
    </source>
</evidence>
<feature type="compositionally biased region" description="Polar residues" evidence="2">
    <location>
        <begin position="1"/>
        <end position="18"/>
    </location>
</feature>
<proteinExistence type="predicted"/>
<comment type="caution">
    <text evidence="3">The sequence shown here is derived from an EMBL/GenBank/DDBJ whole genome shotgun (WGS) entry which is preliminary data.</text>
</comment>
<keyword evidence="1" id="KW-0175">Coiled coil</keyword>
<evidence type="ECO:0000256" key="2">
    <source>
        <dbReference type="SAM" id="MobiDB-lite"/>
    </source>
</evidence>
<feature type="coiled-coil region" evidence="1">
    <location>
        <begin position="956"/>
        <end position="983"/>
    </location>
</feature>
<accession>A0A6V8QY99</accession>
<organism evidence="3 4">
    <name type="scientific">Trichoderma asperellum</name>
    <name type="common">Filamentous fungus</name>
    <dbReference type="NCBI Taxonomy" id="101201"/>
    <lineage>
        <taxon>Eukaryota</taxon>
        <taxon>Fungi</taxon>
        <taxon>Dikarya</taxon>
        <taxon>Ascomycota</taxon>
        <taxon>Pezizomycotina</taxon>
        <taxon>Sordariomycetes</taxon>
        <taxon>Hypocreomycetidae</taxon>
        <taxon>Hypocreales</taxon>
        <taxon>Hypocreaceae</taxon>
        <taxon>Trichoderma</taxon>
    </lineage>
</organism>
<evidence type="ECO:0000313" key="3">
    <source>
        <dbReference type="EMBL" id="GFP57671.1"/>
    </source>
</evidence>
<dbReference type="EMBL" id="BLZH01000009">
    <property type="protein sequence ID" value="GFP57671.1"/>
    <property type="molecule type" value="Genomic_DNA"/>
</dbReference>
<evidence type="ECO:0000256" key="1">
    <source>
        <dbReference type="SAM" id="Coils"/>
    </source>
</evidence>
<feature type="region of interest" description="Disordered" evidence="2">
    <location>
        <begin position="1"/>
        <end position="26"/>
    </location>
</feature>
<dbReference type="AlphaFoldDB" id="A0A6V8QY99"/>
<reference evidence="3 4" key="1">
    <citation type="submission" date="2020-07" db="EMBL/GenBank/DDBJ databases">
        <title>Trichoderma asperellum IC-1 whole genome shotgun sequence.</title>
        <authorList>
            <person name="Kanamasa S."/>
            <person name="Takahashi H."/>
        </authorList>
    </citation>
    <scope>NUCLEOTIDE SEQUENCE [LARGE SCALE GENOMIC DNA]</scope>
    <source>
        <strain evidence="3 4">IC-1</strain>
    </source>
</reference>
<name>A0A6V8QY99_TRIAP</name>
<protein>
    <submittedName>
        <fullName evidence="3">Uncharacterized protein</fullName>
    </submittedName>
</protein>
<feature type="compositionally biased region" description="Basic and acidic residues" evidence="2">
    <location>
        <begin position="379"/>
        <end position="397"/>
    </location>
</feature>
<sequence>MVGASSSGDGQGKSNPPQQIHLAKKAPPPVELAKRFEFDDDISIGTLFPSLKDGPFDAINLTKSKMIWLAKDATPTMTAGLWFETDVKFRGILQPVSDILRDVFSQEDPGLHLSAHLGIADTWSDELIATGFTFRGSIEGINRGFGEFLTFRNAGIQLHVAPGKTNNSDLTSMYGFFGTLHLQVPNAITPLVLSYDLEPKEDTLDITMMFGNGERWESVFGVKGLNLDKVKFITTLVKSDIKKSLEFSINALWSLGNVPVELTGHIKKDGSSLQAYIKLLTMDDLRSLFNTLTGSHLEPLEQDIQLSDLTLEISRGRIALYGEVWVDGHQVAKAEVLVTVDGIRISGAVDDLHIGEDVHIKEAQLELIVGDIKKPEIDKNNQYRGTEEIDGSGKGKETLSTPPPPPANTEVAPTPQKKGTPVTAVIRGHVEVNTGDVHFKFKVAAAIMKKADGPVNYFVYGQLDFLLPENIRIELSPNVVSGPLVLSVETRPLKVMFAAKLWVTPDGQKEPLELTLALSADDLQAVAFAQMEGWWDNPLDLSPRLKIGPVLTLEVEVDYKQFAATGMPSGIGFQGGFLVDDIDEYLLAFNLGTNPKETLVEVKISKLDEGKIINLINAVAEVDIKRPQQEIIRFEDVNIYASPMGCMLGTKSFPPGFVVQGKAYILDKKVEIDCRIGKQGLKLKGEIEGFSLGPLTVQGGKRADGTRSPNALVDMEITKERQHFEVNGSIALWDLETSIFVLAEAMPSPQLEFNFELAWSDLLKFQVDGKLIRPAGSTEKALNNLDNADFELHAVMEQHILREISEAMQKWFKSAQVSVHEGIEEAKKKVDEAKAEFERKCAAAQENVRKAKAAFEADMEAAQSSLKQREQECEEARRENERWVLEEEKRADQQIRSANAALDARNKDFQDDLDGKKRDLSEKQREGDEAIGGAIRDLQDKRITLQRDFGSAIDSIRSARSRVEDAEWEVNRAEDRLREAKDDYDDCAWSVWDGLIAAAKTALDGVGAVHKGLIETAKLAVEAANKVALGIKQAAAAVKDGVLAANAKILAAAREVLSAVAKGISFLAFQTALEALEFAKKDTTWVTLAKGALDTAEAVAQAALAAAAWLAQRLCDTLNIERVELTSSLRKIAQGGAFTIRIAGTILGQDFDFSATWSPKDMLSFIAGLCEKLWNDFIDSAGAMFEDHKTQGKSTVENVHRADLISKT</sequence>
<dbReference type="Proteomes" id="UP000517252">
    <property type="component" value="Unassembled WGS sequence"/>
</dbReference>